<comment type="caution">
    <text evidence="9">The sequence shown here is derived from an EMBL/GenBank/DDBJ whole genome shotgun (WGS) entry which is preliminary data.</text>
</comment>
<dbReference type="PROSITE" id="PS51471">
    <property type="entry name" value="FE2OG_OXY"/>
    <property type="match status" value="1"/>
</dbReference>
<dbReference type="OrthoDB" id="545910at2759"/>
<dbReference type="PANTHER" id="PTHR31212:SF4">
    <property type="entry name" value="ALPHA-KETOGLUTARATE-DEPENDENT DIOXYGENASE ALKB HOMOLOG 3"/>
    <property type="match status" value="1"/>
</dbReference>
<feature type="domain" description="GRF-type" evidence="8">
    <location>
        <begin position="385"/>
        <end position="430"/>
    </location>
</feature>
<keyword evidence="2 4" id="KW-0863">Zinc-finger</keyword>
<keyword evidence="1" id="KW-0479">Metal-binding</keyword>
<feature type="domain" description="CUE" evidence="6">
    <location>
        <begin position="37"/>
        <end position="80"/>
    </location>
</feature>
<dbReference type="AlphaFoldDB" id="A0A8H7E715"/>
<protein>
    <recommendedName>
        <fullName evidence="11">Fe2OG dioxygenase domain-containing protein</fullName>
    </recommendedName>
</protein>
<dbReference type="Gene3D" id="2.60.120.590">
    <property type="entry name" value="Alpha-ketoglutarate-dependent dioxygenase AlkB-like"/>
    <property type="match status" value="1"/>
</dbReference>
<evidence type="ECO:0000313" key="9">
    <source>
        <dbReference type="EMBL" id="KAF7511677.1"/>
    </source>
</evidence>
<evidence type="ECO:0000259" key="7">
    <source>
        <dbReference type="PROSITE" id="PS51471"/>
    </source>
</evidence>
<accession>A0A8H7E715</accession>
<feature type="compositionally biased region" description="Polar residues" evidence="5">
    <location>
        <begin position="14"/>
        <end position="32"/>
    </location>
</feature>
<feature type="domain" description="Fe2OG dioxygenase" evidence="7">
    <location>
        <begin position="250"/>
        <end position="374"/>
    </location>
</feature>
<dbReference type="SUPFAM" id="SSF51197">
    <property type="entry name" value="Clavaminate synthase-like"/>
    <property type="match status" value="1"/>
</dbReference>
<dbReference type="Pfam" id="PF13532">
    <property type="entry name" value="2OG-FeII_Oxy_2"/>
    <property type="match status" value="1"/>
</dbReference>
<gene>
    <name evidence="9" type="ORF">GJ744_003840</name>
</gene>
<evidence type="ECO:0000256" key="3">
    <source>
        <dbReference type="ARBA" id="ARBA00022833"/>
    </source>
</evidence>
<evidence type="ECO:0000313" key="10">
    <source>
        <dbReference type="Proteomes" id="UP000606974"/>
    </source>
</evidence>
<dbReference type="GO" id="GO:0051213">
    <property type="term" value="F:dioxygenase activity"/>
    <property type="evidence" value="ECO:0007669"/>
    <property type="project" value="InterPro"/>
</dbReference>
<dbReference type="InterPro" id="IPR003892">
    <property type="entry name" value="CUE"/>
</dbReference>
<dbReference type="Proteomes" id="UP000606974">
    <property type="component" value="Unassembled WGS sequence"/>
</dbReference>
<dbReference type="GO" id="GO:0006307">
    <property type="term" value="P:DNA alkylation repair"/>
    <property type="evidence" value="ECO:0007669"/>
    <property type="project" value="InterPro"/>
</dbReference>
<dbReference type="GO" id="GO:0008270">
    <property type="term" value="F:zinc ion binding"/>
    <property type="evidence" value="ECO:0007669"/>
    <property type="project" value="UniProtKB-KW"/>
</dbReference>
<evidence type="ECO:0000256" key="2">
    <source>
        <dbReference type="ARBA" id="ARBA00022771"/>
    </source>
</evidence>
<dbReference type="PROSITE" id="PS51140">
    <property type="entry name" value="CUE"/>
    <property type="match status" value="1"/>
</dbReference>
<dbReference type="EMBL" id="JAACFV010000018">
    <property type="protein sequence ID" value="KAF7511677.1"/>
    <property type="molecule type" value="Genomic_DNA"/>
</dbReference>
<dbReference type="Pfam" id="PF06839">
    <property type="entry name" value="Zn_ribbon_GRF"/>
    <property type="match status" value="1"/>
</dbReference>
<dbReference type="InterPro" id="IPR010666">
    <property type="entry name" value="Znf_GRF"/>
</dbReference>
<feature type="region of interest" description="Disordered" evidence="5">
    <location>
        <begin position="1"/>
        <end position="34"/>
    </location>
</feature>
<evidence type="ECO:0000256" key="4">
    <source>
        <dbReference type="PROSITE-ProRule" id="PRU01343"/>
    </source>
</evidence>
<evidence type="ECO:0000256" key="5">
    <source>
        <dbReference type="SAM" id="MobiDB-lite"/>
    </source>
</evidence>
<dbReference type="InterPro" id="IPR032854">
    <property type="entry name" value="ALKBH3"/>
</dbReference>
<dbReference type="InterPro" id="IPR037151">
    <property type="entry name" value="AlkB-like_sf"/>
</dbReference>
<evidence type="ECO:0000259" key="6">
    <source>
        <dbReference type="PROSITE" id="PS51140"/>
    </source>
</evidence>
<sequence length="451" mass="50829">MDGFISRKRKRPTSPIQDHSTRLQMSGSAITQDQEESTDVKLTILASLAPTISQEDLLELLISCDGYLDNARAVLLYRNKAPTSPRKKLTSIGLQSSLGFPTTNDPSKAQKPLTRKGKTVHLFSSADIAAHTPCSIIHSFLPTEEATKLLKELLAEAPTFPRATFKLFDNVVQSPHSAGFYVSSLEERERQKSEYLYNGSYLSDVRELLPEMRKVSSKVKDAVNKEIAMRIAKHYPDGKKLKYQCPHEWVPNAAFVNCYDGGAESVGYHSDQLTYLGPRAVIGSLSLGVAREFRVRKIVGREEKETDAKHKEETDRSRADEEGQIAIHLPHNSLLVMHAEMQEEWKHSIHPSSTVDPHPVSGNKRINITYRWYRESFNPRYTPRCKCGIATVLKCVQKKKENRGRYMWMCQAGGIPGKQGCGYFEWAEFTSDGEPLWKTASALRMQETLPA</sequence>
<evidence type="ECO:0000256" key="1">
    <source>
        <dbReference type="ARBA" id="ARBA00022723"/>
    </source>
</evidence>
<keyword evidence="3" id="KW-0862">Zinc</keyword>
<dbReference type="InterPro" id="IPR005123">
    <property type="entry name" value="Oxoglu/Fe-dep_dioxygenase_dom"/>
</dbReference>
<dbReference type="GO" id="GO:0043130">
    <property type="term" value="F:ubiquitin binding"/>
    <property type="evidence" value="ECO:0007669"/>
    <property type="project" value="InterPro"/>
</dbReference>
<dbReference type="PANTHER" id="PTHR31212">
    <property type="entry name" value="ALPHA-KETOGLUTARATE-DEPENDENT DIOXYGENASE ALKB HOMOLOG 3"/>
    <property type="match status" value="1"/>
</dbReference>
<reference evidence="9" key="1">
    <citation type="submission" date="2020-02" db="EMBL/GenBank/DDBJ databases">
        <authorList>
            <person name="Palmer J.M."/>
        </authorList>
    </citation>
    <scope>NUCLEOTIDE SEQUENCE</scope>
    <source>
        <strain evidence="9">EPUS1.4</strain>
        <tissue evidence="9">Thallus</tissue>
    </source>
</reference>
<dbReference type="FunFam" id="2.60.120.590:FF:000010">
    <property type="entry name" value="GRF zinc finger domain protein"/>
    <property type="match status" value="1"/>
</dbReference>
<evidence type="ECO:0000259" key="8">
    <source>
        <dbReference type="PROSITE" id="PS51999"/>
    </source>
</evidence>
<proteinExistence type="predicted"/>
<dbReference type="PROSITE" id="PS51999">
    <property type="entry name" value="ZF_GRF"/>
    <property type="match status" value="1"/>
</dbReference>
<dbReference type="InterPro" id="IPR027450">
    <property type="entry name" value="AlkB-like"/>
</dbReference>
<evidence type="ECO:0008006" key="11">
    <source>
        <dbReference type="Google" id="ProtNLM"/>
    </source>
</evidence>
<name>A0A8H7E715_9EURO</name>
<organism evidence="9 10">
    <name type="scientific">Endocarpon pusillum</name>
    <dbReference type="NCBI Taxonomy" id="364733"/>
    <lineage>
        <taxon>Eukaryota</taxon>
        <taxon>Fungi</taxon>
        <taxon>Dikarya</taxon>
        <taxon>Ascomycota</taxon>
        <taxon>Pezizomycotina</taxon>
        <taxon>Eurotiomycetes</taxon>
        <taxon>Chaetothyriomycetidae</taxon>
        <taxon>Verrucariales</taxon>
        <taxon>Verrucariaceae</taxon>
        <taxon>Endocarpon</taxon>
    </lineage>
</organism>
<feature type="compositionally biased region" description="Basic residues" evidence="5">
    <location>
        <begin position="1"/>
        <end position="12"/>
    </location>
</feature>
<keyword evidence="10" id="KW-1185">Reference proteome</keyword>